<evidence type="ECO:0000313" key="3">
    <source>
        <dbReference type="Proteomes" id="UP000824596"/>
    </source>
</evidence>
<name>A0A9P8N6L7_9HYPO</name>
<evidence type="ECO:0000313" key="2">
    <source>
        <dbReference type="EMBL" id="KAH0967780.1"/>
    </source>
</evidence>
<feature type="compositionally biased region" description="Low complexity" evidence="1">
    <location>
        <begin position="438"/>
        <end position="447"/>
    </location>
</feature>
<feature type="compositionally biased region" description="Gly residues" evidence="1">
    <location>
        <begin position="33"/>
        <end position="46"/>
    </location>
</feature>
<proteinExistence type="predicted"/>
<dbReference type="Proteomes" id="UP000824596">
    <property type="component" value="Unassembled WGS sequence"/>
</dbReference>
<feature type="region of interest" description="Disordered" evidence="1">
    <location>
        <begin position="1"/>
        <end position="48"/>
    </location>
</feature>
<evidence type="ECO:0000256" key="1">
    <source>
        <dbReference type="SAM" id="MobiDB-lite"/>
    </source>
</evidence>
<accession>A0A9P8N6L7</accession>
<feature type="region of interest" description="Disordered" evidence="1">
    <location>
        <begin position="643"/>
        <end position="664"/>
    </location>
</feature>
<sequence>MRRQRLAEALGERKHAALGGRKPASHGASGNDIHGGGGGQGVGLSAGTGARTETEPLARGDVEADLKDLLNAPIEIIGNMFNFKGPQKVLTAMRMIVEISISDGAQSGPLPTKSYLEPCFVGDAFGVFTKVGDKIYPGPPLQATVPDPSSSGTGSPARVSPETVSPKPDSSRTGPPRIELIYDNVTPQRVMIQGDTVTKQDGADLTRRVIDCPSPGRFDQHEQRPCGDSECQKNLNIRVEPADIFNALSFITEFVSCTVADKCNAAETCDGDKCIVFQPERKPAPAVPVDQARPVPKNLFATLNLELDAEVKVAVIPDSEGRGPGEQGLPASPGNSGPRPLSGQTATTTSPIGSSVSSTTNAQTPPKSDVKPLGSQEVVPKPSVMPGVIKEPATTTSPTGSSVSSTTKARTRPQGDIKPPVSQEVVPTGLKKPAANKSSTGSSVSSTIKAQTTAKSELNALGSQEVVPKPMTVPGGSGDAVTSKSSTSSSTPRTVHTQPPTLDNDTNTPPGDEATVGCDAVPQAQLDKMTVDFKKNNPNLTDQVQNVLDEMGLAKLKLKDMKLDTDEAIKHAALEFYLNVGELIDGGERRAKLLEILGLNVTGLANVEPKDVVKVVELVPKLLTDENMWRHVTQALGLESASPRRTDLSAAAERAPERPNNGSNWQEVAKTLGIEDVKVAPKDIFKAVSAIAELLTSPEKRQKIAILLIHEDVDIRSLDLNADDLVAAVQNILSILLCKGKLQLLLAKADVISTQLAFGQGWAATVAFVMSDWMSKFESGDGKQNLGEVIDWEAFFKTVSGLLNWYIKS</sequence>
<dbReference type="EMBL" id="JAIZPD010000001">
    <property type="protein sequence ID" value="KAH0967780.1"/>
    <property type="molecule type" value="Genomic_DNA"/>
</dbReference>
<dbReference type="RefSeq" id="XP_044725293.1">
    <property type="nucleotide sequence ID" value="XM_044858893.1"/>
</dbReference>
<organism evidence="2 3">
    <name type="scientific">Hirsutella rhossiliensis</name>
    <dbReference type="NCBI Taxonomy" id="111463"/>
    <lineage>
        <taxon>Eukaryota</taxon>
        <taxon>Fungi</taxon>
        <taxon>Dikarya</taxon>
        <taxon>Ascomycota</taxon>
        <taxon>Pezizomycotina</taxon>
        <taxon>Sordariomycetes</taxon>
        <taxon>Hypocreomycetidae</taxon>
        <taxon>Hypocreales</taxon>
        <taxon>Ophiocordycipitaceae</taxon>
        <taxon>Hirsutella</taxon>
    </lineage>
</organism>
<gene>
    <name evidence="2" type="ORF">HRG_00422</name>
</gene>
<feature type="region of interest" description="Disordered" evidence="1">
    <location>
        <begin position="318"/>
        <end position="516"/>
    </location>
</feature>
<protein>
    <submittedName>
        <fullName evidence="2">Uncharacterized protein</fullName>
    </submittedName>
</protein>
<feature type="compositionally biased region" description="Low complexity" evidence="1">
    <location>
        <begin position="394"/>
        <end position="407"/>
    </location>
</feature>
<feature type="compositionally biased region" description="Polar residues" evidence="1">
    <location>
        <begin position="342"/>
        <end position="366"/>
    </location>
</feature>
<comment type="caution">
    <text evidence="2">The sequence shown here is derived from an EMBL/GenBank/DDBJ whole genome shotgun (WGS) entry which is preliminary data.</text>
</comment>
<reference evidence="2" key="1">
    <citation type="submission" date="2021-09" db="EMBL/GenBank/DDBJ databases">
        <title>A high-quality genome of the endoparasitic fungus Hirsutella rhossiliensis with a comparison of Hirsutella genomes reveals transposable elements contributing to genome size variation.</title>
        <authorList>
            <person name="Lin R."/>
            <person name="Jiao Y."/>
            <person name="Sun X."/>
            <person name="Ling J."/>
            <person name="Xie B."/>
            <person name="Cheng X."/>
        </authorList>
    </citation>
    <scope>NUCLEOTIDE SEQUENCE</scope>
    <source>
        <strain evidence="2">HR02</strain>
    </source>
</reference>
<feature type="compositionally biased region" description="Low complexity" evidence="1">
    <location>
        <begin position="482"/>
        <end position="510"/>
    </location>
</feature>
<dbReference type="GeneID" id="68349551"/>
<feature type="region of interest" description="Disordered" evidence="1">
    <location>
        <begin position="139"/>
        <end position="177"/>
    </location>
</feature>
<dbReference type="AlphaFoldDB" id="A0A9P8N6L7"/>
<keyword evidence="3" id="KW-1185">Reference proteome</keyword>